<feature type="domain" description="DUF5658" evidence="2">
    <location>
        <begin position="39"/>
        <end position="115"/>
    </location>
</feature>
<feature type="transmembrane region" description="Helical" evidence="1">
    <location>
        <begin position="36"/>
        <end position="59"/>
    </location>
</feature>
<keyword evidence="1" id="KW-1133">Transmembrane helix</keyword>
<name>A0A1I6LD91_9EURY</name>
<dbReference type="EMBL" id="FOZK01000002">
    <property type="protein sequence ID" value="SFS01403.1"/>
    <property type="molecule type" value="Genomic_DNA"/>
</dbReference>
<feature type="transmembrane region" description="Helical" evidence="1">
    <location>
        <begin position="65"/>
        <end position="90"/>
    </location>
</feature>
<evidence type="ECO:0000313" key="4">
    <source>
        <dbReference type="Proteomes" id="UP000199062"/>
    </source>
</evidence>
<dbReference type="OrthoDB" id="306403at2157"/>
<dbReference type="AlphaFoldDB" id="A0A1I6LD91"/>
<dbReference type="Proteomes" id="UP000199062">
    <property type="component" value="Unassembled WGS sequence"/>
</dbReference>
<accession>A0A1I6LD91</accession>
<keyword evidence="1" id="KW-0472">Membrane</keyword>
<organism evidence="3 4">
    <name type="scientific">Halomicrobium zhouii</name>
    <dbReference type="NCBI Taxonomy" id="767519"/>
    <lineage>
        <taxon>Archaea</taxon>
        <taxon>Methanobacteriati</taxon>
        <taxon>Methanobacteriota</taxon>
        <taxon>Stenosarchaea group</taxon>
        <taxon>Halobacteria</taxon>
        <taxon>Halobacteriales</taxon>
        <taxon>Haloarculaceae</taxon>
        <taxon>Halomicrobium</taxon>
    </lineage>
</organism>
<gene>
    <name evidence="3" type="ORF">SAMN05216559_2493</name>
</gene>
<dbReference type="InterPro" id="IPR043717">
    <property type="entry name" value="DUF5658"/>
</dbReference>
<feature type="transmembrane region" description="Helical" evidence="1">
    <location>
        <begin position="102"/>
        <end position="122"/>
    </location>
</feature>
<dbReference type="Pfam" id="PF18902">
    <property type="entry name" value="DUF5658"/>
    <property type="match status" value="1"/>
</dbReference>
<sequence length="123" mass="13067">MDARNTSESPVTNWADSLTERVVASGVDRGEIERHLWLVVVFALVADVHLTHLGLQYGLTEGNPVARWAIAAGGIETLALGKVAVLGIAALVRWRHPQHGPVIPLGLAVPWLTAVALNAVTLA</sequence>
<protein>
    <recommendedName>
        <fullName evidence="2">DUF5658 domain-containing protein</fullName>
    </recommendedName>
</protein>
<dbReference type="RefSeq" id="WP_089816826.1">
    <property type="nucleotide sequence ID" value="NZ_FOZK01000002.1"/>
</dbReference>
<proteinExistence type="predicted"/>
<keyword evidence="4" id="KW-1185">Reference proteome</keyword>
<keyword evidence="1" id="KW-0812">Transmembrane</keyword>
<evidence type="ECO:0000313" key="3">
    <source>
        <dbReference type="EMBL" id="SFS01403.1"/>
    </source>
</evidence>
<reference evidence="3 4" key="1">
    <citation type="submission" date="2016-10" db="EMBL/GenBank/DDBJ databases">
        <authorList>
            <person name="de Groot N.N."/>
        </authorList>
    </citation>
    <scope>NUCLEOTIDE SEQUENCE [LARGE SCALE GENOMIC DNA]</scope>
    <source>
        <strain evidence="3 4">CGMCC 1.10457</strain>
    </source>
</reference>
<evidence type="ECO:0000259" key="2">
    <source>
        <dbReference type="Pfam" id="PF18902"/>
    </source>
</evidence>
<evidence type="ECO:0000256" key="1">
    <source>
        <dbReference type="SAM" id="Phobius"/>
    </source>
</evidence>